<accession>A0A1E7L3S1</accession>
<keyword evidence="5" id="KW-1185">Reference proteome</keyword>
<organism evidence="4 5">
    <name type="scientific">Streptomyces nanshensis</name>
    <dbReference type="NCBI Taxonomy" id="518642"/>
    <lineage>
        <taxon>Bacteria</taxon>
        <taxon>Bacillati</taxon>
        <taxon>Actinomycetota</taxon>
        <taxon>Actinomycetes</taxon>
        <taxon>Kitasatosporales</taxon>
        <taxon>Streptomycetaceae</taxon>
        <taxon>Streptomyces</taxon>
    </lineage>
</organism>
<dbReference type="Proteomes" id="UP000176005">
    <property type="component" value="Unassembled WGS sequence"/>
</dbReference>
<dbReference type="InterPro" id="IPR004370">
    <property type="entry name" value="4-OT-like_dom"/>
</dbReference>
<dbReference type="Gene3D" id="3.30.429.10">
    <property type="entry name" value="Macrophage Migration Inhibitory Factor"/>
    <property type="match status" value="1"/>
</dbReference>
<evidence type="ECO:0000256" key="1">
    <source>
        <dbReference type="ARBA" id="ARBA00006723"/>
    </source>
</evidence>
<sequence length="75" mass="8032">MPRIIVQAIEGRSLEQKRHLVRAITTGVVDALSVEPETVTVVIEEIPREHISKAGVLYSDRPGKTAGAAAAEGRS</sequence>
<dbReference type="RefSeq" id="WP_070017561.1">
    <property type="nucleotide sequence ID" value="NZ_LJGW01000271.1"/>
</dbReference>
<evidence type="ECO:0000259" key="3">
    <source>
        <dbReference type="Pfam" id="PF01361"/>
    </source>
</evidence>
<evidence type="ECO:0000313" key="5">
    <source>
        <dbReference type="Proteomes" id="UP000176005"/>
    </source>
</evidence>
<dbReference type="EMBL" id="LJGW01000271">
    <property type="protein sequence ID" value="OEV10771.1"/>
    <property type="molecule type" value="Genomic_DNA"/>
</dbReference>
<evidence type="ECO:0000313" key="4">
    <source>
        <dbReference type="EMBL" id="OEV10771.1"/>
    </source>
</evidence>
<feature type="domain" description="4-oxalocrotonate tautomerase-like" evidence="3">
    <location>
        <begin position="2"/>
        <end position="60"/>
    </location>
</feature>
<dbReference type="AlphaFoldDB" id="A0A1E7L3S1"/>
<comment type="similarity">
    <text evidence="1">Belongs to the 4-oxalocrotonate tautomerase family.</text>
</comment>
<name>A0A1E7L3S1_9ACTN</name>
<dbReference type="Pfam" id="PF01361">
    <property type="entry name" value="Tautomerase"/>
    <property type="match status" value="1"/>
</dbReference>
<keyword evidence="2" id="KW-0413">Isomerase</keyword>
<proteinExistence type="inferred from homology"/>
<gene>
    <name evidence="4" type="ORF">AN218_16000</name>
</gene>
<dbReference type="InterPro" id="IPR014347">
    <property type="entry name" value="Tautomerase/MIF_sf"/>
</dbReference>
<dbReference type="PANTHER" id="PTHR35530:SF1">
    <property type="entry name" value="2-HYDROXYMUCONATE TAUTOMERASE"/>
    <property type="match status" value="1"/>
</dbReference>
<protein>
    <recommendedName>
        <fullName evidence="3">4-oxalocrotonate tautomerase-like domain-containing protein</fullName>
    </recommendedName>
</protein>
<evidence type="ECO:0000256" key="2">
    <source>
        <dbReference type="ARBA" id="ARBA00023235"/>
    </source>
</evidence>
<dbReference type="PANTHER" id="PTHR35530">
    <property type="entry name" value="TAUTOMERASE-RELATED"/>
    <property type="match status" value="1"/>
</dbReference>
<dbReference type="SUPFAM" id="SSF55331">
    <property type="entry name" value="Tautomerase/MIF"/>
    <property type="match status" value="1"/>
</dbReference>
<reference evidence="4 5" key="1">
    <citation type="journal article" date="2016" name="Front. Microbiol.">
        <title>Comparative Genomics Analysis of Streptomyces Species Reveals Their Adaptation to the Marine Environment and Their Diversity at the Genomic Level.</title>
        <authorList>
            <person name="Tian X."/>
            <person name="Zhang Z."/>
            <person name="Yang T."/>
            <person name="Chen M."/>
            <person name="Li J."/>
            <person name="Chen F."/>
            <person name="Yang J."/>
            <person name="Li W."/>
            <person name="Zhang B."/>
            <person name="Zhang Z."/>
            <person name="Wu J."/>
            <person name="Zhang C."/>
            <person name="Long L."/>
            <person name="Xiao J."/>
        </authorList>
    </citation>
    <scope>NUCLEOTIDE SEQUENCE [LARGE SCALE GENOMIC DNA]</scope>
    <source>
        <strain evidence="4 5">SCSIO 10429</strain>
    </source>
</reference>
<comment type="caution">
    <text evidence="4">The sequence shown here is derived from an EMBL/GenBank/DDBJ whole genome shotgun (WGS) entry which is preliminary data.</text>
</comment>
<dbReference type="GO" id="GO:0016853">
    <property type="term" value="F:isomerase activity"/>
    <property type="evidence" value="ECO:0007669"/>
    <property type="project" value="UniProtKB-KW"/>
</dbReference>